<name>A0A2H0VF00_9BACT</name>
<organism evidence="1 2">
    <name type="scientific">Candidatus Doudnabacteria bacterium CG10_big_fil_rev_8_21_14_0_10_41_10</name>
    <dbReference type="NCBI Taxonomy" id="1974551"/>
    <lineage>
        <taxon>Bacteria</taxon>
        <taxon>Candidatus Doudnaibacteriota</taxon>
    </lineage>
</organism>
<dbReference type="EMBL" id="PFAJ01000057">
    <property type="protein sequence ID" value="PIR96860.1"/>
    <property type="molecule type" value="Genomic_DNA"/>
</dbReference>
<dbReference type="Proteomes" id="UP000230557">
    <property type="component" value="Unassembled WGS sequence"/>
</dbReference>
<reference evidence="2" key="1">
    <citation type="submission" date="2017-09" db="EMBL/GenBank/DDBJ databases">
        <title>Depth-based differentiation of microbial function through sediment-hosted aquifers and enrichment of novel symbionts in the deep terrestrial subsurface.</title>
        <authorList>
            <person name="Probst A.J."/>
            <person name="Ladd B."/>
            <person name="Jarett J.K."/>
            <person name="Geller-Mcgrath D.E."/>
            <person name="Sieber C.M.K."/>
            <person name="Emerson J.B."/>
            <person name="Anantharaman K."/>
            <person name="Thomas B.C."/>
            <person name="Malmstrom R."/>
            <person name="Stieglmeier M."/>
            <person name="Klingl A."/>
            <person name="Woyke T."/>
            <person name="Ryan C.M."/>
            <person name="Banfield J.F."/>
        </authorList>
    </citation>
    <scope>NUCLEOTIDE SEQUENCE [LARGE SCALE GENOMIC DNA]</scope>
</reference>
<gene>
    <name evidence="1" type="ORF">COT91_04325</name>
</gene>
<proteinExistence type="predicted"/>
<accession>A0A2H0VF00</accession>
<comment type="caution">
    <text evidence="1">The sequence shown here is derived from an EMBL/GenBank/DDBJ whole genome shotgun (WGS) entry which is preliminary data.</text>
</comment>
<dbReference type="AlphaFoldDB" id="A0A2H0VF00"/>
<evidence type="ECO:0000313" key="1">
    <source>
        <dbReference type="EMBL" id="PIR96860.1"/>
    </source>
</evidence>
<sequence>MAEEEQKKSKDYVKSGAGHAASAAFLKVRKPFAKYIAKNLPNPMRNWATTWSAGLPFLSTFIATVTPDTGLWKQIDDFQQDLCDAVQEELNSPSSDKTPATDEERRAAEATRAVTPDARETYFQVCVAAGKLPEEKRNRFFDWYLGGSEERRTAFNILIRTAKKGDLDNLLKASIPEIEKMLYGLPAKQSMSASLRLIDLTKELGADAELKTATTSCIVALGLEENPDKFWSAVESQLGTRIQTLEDFRALVSGDTSVARTILNLKTKPGQGVAERLNPLWEKTKKSASATGEKIGDDVTKTGVVTWLQQVALRTQKWADKPLVKQGDKS</sequence>
<protein>
    <submittedName>
        <fullName evidence="1">Uncharacterized protein</fullName>
    </submittedName>
</protein>
<evidence type="ECO:0000313" key="2">
    <source>
        <dbReference type="Proteomes" id="UP000230557"/>
    </source>
</evidence>